<keyword evidence="4" id="KW-1185">Reference proteome</keyword>
<evidence type="ECO:0000259" key="2">
    <source>
        <dbReference type="PROSITE" id="PS51186"/>
    </source>
</evidence>
<reference evidence="3 4" key="1">
    <citation type="submission" date="2019-09" db="EMBL/GenBank/DDBJ databases">
        <title>Goodfellowia gen. nov., a new genus of the Pseudonocardineae related to Actinoalloteichus, containing Goodfellowia coeruleoviolacea gen. nov., comb. nov. gen. nov., comb. nov.</title>
        <authorList>
            <person name="Labeda D."/>
        </authorList>
    </citation>
    <scope>NUCLEOTIDE SEQUENCE [LARGE SCALE GENOMIC DNA]</scope>
    <source>
        <strain evidence="3 4">AN110305</strain>
    </source>
</reference>
<gene>
    <name evidence="3" type="ORF">F0L68_09880</name>
</gene>
<feature type="region of interest" description="Disordered" evidence="1">
    <location>
        <begin position="13"/>
        <end position="34"/>
    </location>
</feature>
<reference evidence="3 4" key="2">
    <citation type="submission" date="2019-09" db="EMBL/GenBank/DDBJ databases">
        <authorList>
            <person name="Jin C."/>
        </authorList>
    </citation>
    <scope>NUCLEOTIDE SEQUENCE [LARGE SCALE GENOMIC DNA]</scope>
    <source>
        <strain evidence="3 4">AN110305</strain>
    </source>
</reference>
<evidence type="ECO:0000313" key="4">
    <source>
        <dbReference type="Proteomes" id="UP000323454"/>
    </source>
</evidence>
<comment type="caution">
    <text evidence="3">The sequence shown here is derived from an EMBL/GenBank/DDBJ whole genome shotgun (WGS) entry which is preliminary data.</text>
</comment>
<proteinExistence type="predicted"/>
<dbReference type="Gene3D" id="3.40.630.30">
    <property type="match status" value="1"/>
</dbReference>
<dbReference type="OrthoDB" id="4228396at2"/>
<dbReference type="AlphaFoldDB" id="A0A5B2XI37"/>
<organism evidence="3 4">
    <name type="scientific">Solihabitans fulvus</name>
    <dbReference type="NCBI Taxonomy" id="1892852"/>
    <lineage>
        <taxon>Bacteria</taxon>
        <taxon>Bacillati</taxon>
        <taxon>Actinomycetota</taxon>
        <taxon>Actinomycetes</taxon>
        <taxon>Pseudonocardiales</taxon>
        <taxon>Pseudonocardiaceae</taxon>
        <taxon>Solihabitans</taxon>
    </lineage>
</organism>
<dbReference type="SUPFAM" id="SSF55729">
    <property type="entry name" value="Acyl-CoA N-acyltransferases (Nat)"/>
    <property type="match status" value="1"/>
</dbReference>
<accession>A0A5B2XI37</accession>
<dbReference type="EMBL" id="VUOB01000016">
    <property type="protein sequence ID" value="KAA2263467.1"/>
    <property type="molecule type" value="Genomic_DNA"/>
</dbReference>
<feature type="domain" description="N-acetyltransferase" evidence="2">
    <location>
        <begin position="46"/>
        <end position="226"/>
    </location>
</feature>
<dbReference type="PROSITE" id="PS51186">
    <property type="entry name" value="GNAT"/>
    <property type="match status" value="1"/>
</dbReference>
<dbReference type="InterPro" id="IPR016181">
    <property type="entry name" value="Acyl_CoA_acyltransferase"/>
</dbReference>
<dbReference type="Proteomes" id="UP000323454">
    <property type="component" value="Unassembled WGS sequence"/>
</dbReference>
<evidence type="ECO:0000256" key="1">
    <source>
        <dbReference type="SAM" id="MobiDB-lite"/>
    </source>
</evidence>
<dbReference type="Pfam" id="PF00583">
    <property type="entry name" value="Acetyltransf_1"/>
    <property type="match status" value="1"/>
</dbReference>
<protein>
    <submittedName>
        <fullName evidence="3">GNAT family N-acetyltransferase</fullName>
    </submittedName>
</protein>
<dbReference type="GO" id="GO:0016747">
    <property type="term" value="F:acyltransferase activity, transferring groups other than amino-acyl groups"/>
    <property type="evidence" value="ECO:0007669"/>
    <property type="project" value="InterPro"/>
</dbReference>
<keyword evidence="3" id="KW-0808">Transferase</keyword>
<dbReference type="InterPro" id="IPR000182">
    <property type="entry name" value="GNAT_dom"/>
</dbReference>
<evidence type="ECO:0000313" key="3">
    <source>
        <dbReference type="EMBL" id="KAA2263467.1"/>
    </source>
</evidence>
<name>A0A5B2XI37_9PSEU</name>
<sequence length="228" mass="24034">MDPGQVAARRLASRLASQSHLPDEVTCPTSRHGRKVGDVSETIVAATVRQSRPEDRETILGLIESNSREALTEQDRDAYGFVQGDFTASSLAALEADTGVVVVEVSGKVVGFAGTSQNLAAGNGPLAELLGQLDQLTLHGRPVSELRPAVYGPVVVDRAYRGKGLLRSLFEGVLGVLAGKADVGVLFVEDSNRHSMAVHVNGLGMECIGGFELDGRGYSILAFPVPRG</sequence>